<dbReference type="EMBL" id="JYDT01000083">
    <property type="protein sequence ID" value="KRY85776.1"/>
    <property type="molecule type" value="Genomic_DNA"/>
</dbReference>
<reference evidence="1 2" key="1">
    <citation type="submission" date="2015-01" db="EMBL/GenBank/DDBJ databases">
        <title>Evolution of Trichinella species and genotypes.</title>
        <authorList>
            <person name="Korhonen P.K."/>
            <person name="Edoardo P."/>
            <person name="Giuseppe L.R."/>
            <person name="Gasser R.B."/>
        </authorList>
    </citation>
    <scope>NUCLEOTIDE SEQUENCE [LARGE SCALE GENOMIC DNA]</scope>
    <source>
        <strain evidence="1">ISS470</strain>
    </source>
</reference>
<name>A0A0V1FIA5_TRIPS</name>
<sequence length="92" mass="10196">MQVVTINKEFCCIPLSEVILLDEIKVNQKRKTHETITKWMDNNAENPSGDQNLSAFSLCLAFGKQKAVVKSVAAVITYGAATLKCFSLKITF</sequence>
<comment type="caution">
    <text evidence="1">The sequence shown here is derived from an EMBL/GenBank/DDBJ whole genome shotgun (WGS) entry which is preliminary data.</text>
</comment>
<dbReference type="Proteomes" id="UP000054995">
    <property type="component" value="Unassembled WGS sequence"/>
</dbReference>
<evidence type="ECO:0000313" key="1">
    <source>
        <dbReference type="EMBL" id="KRY85776.1"/>
    </source>
</evidence>
<proteinExistence type="predicted"/>
<dbReference type="AlphaFoldDB" id="A0A0V1FIA5"/>
<organism evidence="1 2">
    <name type="scientific">Trichinella pseudospiralis</name>
    <name type="common">Parasitic roundworm</name>
    <dbReference type="NCBI Taxonomy" id="6337"/>
    <lineage>
        <taxon>Eukaryota</taxon>
        <taxon>Metazoa</taxon>
        <taxon>Ecdysozoa</taxon>
        <taxon>Nematoda</taxon>
        <taxon>Enoplea</taxon>
        <taxon>Dorylaimia</taxon>
        <taxon>Trichinellida</taxon>
        <taxon>Trichinellidae</taxon>
        <taxon>Trichinella</taxon>
    </lineage>
</organism>
<accession>A0A0V1FIA5</accession>
<keyword evidence="2" id="KW-1185">Reference proteome</keyword>
<evidence type="ECO:0000313" key="2">
    <source>
        <dbReference type="Proteomes" id="UP000054995"/>
    </source>
</evidence>
<gene>
    <name evidence="1" type="ORF">T4D_12749</name>
</gene>
<protein>
    <submittedName>
        <fullName evidence="1">Uncharacterized protein</fullName>
    </submittedName>
</protein>